<evidence type="ECO:0000259" key="1">
    <source>
        <dbReference type="Pfam" id="PF01548"/>
    </source>
</evidence>
<evidence type="ECO:0000313" key="4">
    <source>
        <dbReference type="Proteomes" id="UP000053467"/>
    </source>
</evidence>
<dbReference type="Pfam" id="PF02371">
    <property type="entry name" value="Transposase_20"/>
    <property type="match status" value="1"/>
</dbReference>
<dbReference type="InterPro" id="IPR003346">
    <property type="entry name" value="Transposase_20"/>
</dbReference>
<dbReference type="EMBL" id="LGGX01000009">
    <property type="protein sequence ID" value="KUK86985.1"/>
    <property type="molecule type" value="Genomic_DNA"/>
</dbReference>
<gene>
    <name evidence="3" type="ORF">XE03_1074</name>
</gene>
<dbReference type="Proteomes" id="UP000053467">
    <property type="component" value="Unassembled WGS sequence"/>
</dbReference>
<dbReference type="PANTHER" id="PTHR33055">
    <property type="entry name" value="TRANSPOSASE FOR INSERTION SEQUENCE ELEMENT IS1111A"/>
    <property type="match status" value="1"/>
</dbReference>
<feature type="domain" description="Transposase IS110-like N-terminal" evidence="1">
    <location>
        <begin position="19"/>
        <end position="89"/>
    </location>
</feature>
<dbReference type="GO" id="GO:0003677">
    <property type="term" value="F:DNA binding"/>
    <property type="evidence" value="ECO:0007669"/>
    <property type="project" value="InterPro"/>
</dbReference>
<accession>A0A101I330</accession>
<dbReference type="GO" id="GO:0006313">
    <property type="term" value="P:DNA transposition"/>
    <property type="evidence" value="ECO:0007669"/>
    <property type="project" value="InterPro"/>
</dbReference>
<sequence length="300" mass="34802">MIYDMLSEIEGIERGNVANASQIKAISSAKIKTDRIDSKILGQLLRLDFIPEIYVPDKRRRVLKDIIRYRLFIVRLKTMVKNKIHDILLKSCVMMSEVKDIFGKYGMEFLERLELPDRNADSLLRHNLELYKKLVEEEKEISSYIEREVGETEEVRLLRSIPGIGKVFGQLIALEIKDVNRFPSVKHLCSYCGLVPSTHSSGNTSYHGKLIKGNKWLRWAFIEAVHTSINVSPYFKKHYDKMAYRGGKSMATISTARKLVAVVYHVLKEKRKYFEFYPNYKDRLPSDGDSRRSTPDSCQE</sequence>
<dbReference type="NCBIfam" id="NF033542">
    <property type="entry name" value="transpos_IS110"/>
    <property type="match status" value="1"/>
</dbReference>
<organism evidence="3 4">
    <name type="scientific">candidate division TA06 bacterium 34_109</name>
    <dbReference type="NCBI Taxonomy" id="1635277"/>
    <lineage>
        <taxon>Bacteria</taxon>
        <taxon>Bacteria division TA06</taxon>
    </lineage>
</organism>
<dbReference type="GO" id="GO:0004803">
    <property type="term" value="F:transposase activity"/>
    <property type="evidence" value="ECO:0007669"/>
    <property type="project" value="InterPro"/>
</dbReference>
<dbReference type="AlphaFoldDB" id="A0A101I330"/>
<proteinExistence type="predicted"/>
<evidence type="ECO:0000313" key="3">
    <source>
        <dbReference type="EMBL" id="KUK86985.1"/>
    </source>
</evidence>
<evidence type="ECO:0000259" key="2">
    <source>
        <dbReference type="Pfam" id="PF02371"/>
    </source>
</evidence>
<name>A0A101I330_UNCT6</name>
<reference evidence="4" key="1">
    <citation type="journal article" date="2015" name="MBio">
        <title>Genome-Resolved Metagenomic Analysis Reveals Roles for Candidate Phyla and Other Microbial Community Members in Biogeochemical Transformations in Oil Reservoirs.</title>
        <authorList>
            <person name="Hu P."/>
            <person name="Tom L."/>
            <person name="Singh A."/>
            <person name="Thomas B.C."/>
            <person name="Baker B.J."/>
            <person name="Piceno Y.M."/>
            <person name="Andersen G.L."/>
            <person name="Banfield J.F."/>
        </authorList>
    </citation>
    <scope>NUCLEOTIDE SEQUENCE [LARGE SCALE GENOMIC DNA]</scope>
</reference>
<dbReference type="InterPro" id="IPR002525">
    <property type="entry name" value="Transp_IS110-like_N"/>
</dbReference>
<comment type="caution">
    <text evidence="3">The sequence shown here is derived from an EMBL/GenBank/DDBJ whole genome shotgun (WGS) entry which is preliminary data.</text>
</comment>
<dbReference type="PANTHER" id="PTHR33055:SF13">
    <property type="entry name" value="TRANSPOSASE"/>
    <property type="match status" value="1"/>
</dbReference>
<dbReference type="Pfam" id="PF01548">
    <property type="entry name" value="DEDD_Tnp_IS110"/>
    <property type="match status" value="1"/>
</dbReference>
<dbReference type="InterPro" id="IPR047650">
    <property type="entry name" value="Transpos_IS110"/>
</dbReference>
<protein>
    <submittedName>
        <fullName evidence="3">Transposase protein</fullName>
    </submittedName>
</protein>
<feature type="domain" description="Transposase IS116/IS110/IS902 C-terminal" evidence="2">
    <location>
        <begin position="156"/>
        <end position="239"/>
    </location>
</feature>